<sequence>MTDHKDVKGNTLRSQKNSGKLSRRGTPMVCNKCNWIDHNKTGCKNEKEIRGSPSRTN</sequence>
<feature type="region of interest" description="Disordered" evidence="1">
    <location>
        <begin position="1"/>
        <end position="28"/>
    </location>
</feature>
<dbReference type="InParanoid" id="B9T891"/>
<organism evidence="2 3">
    <name type="scientific">Ricinus communis</name>
    <name type="common">Castor bean</name>
    <dbReference type="NCBI Taxonomy" id="3988"/>
    <lineage>
        <taxon>Eukaryota</taxon>
        <taxon>Viridiplantae</taxon>
        <taxon>Streptophyta</taxon>
        <taxon>Embryophyta</taxon>
        <taxon>Tracheophyta</taxon>
        <taxon>Spermatophyta</taxon>
        <taxon>Magnoliopsida</taxon>
        <taxon>eudicotyledons</taxon>
        <taxon>Gunneridae</taxon>
        <taxon>Pentapetalae</taxon>
        <taxon>rosids</taxon>
        <taxon>fabids</taxon>
        <taxon>Malpighiales</taxon>
        <taxon>Euphorbiaceae</taxon>
        <taxon>Acalyphoideae</taxon>
        <taxon>Acalypheae</taxon>
        <taxon>Ricinus</taxon>
    </lineage>
</organism>
<evidence type="ECO:0000256" key="1">
    <source>
        <dbReference type="SAM" id="MobiDB-lite"/>
    </source>
</evidence>
<gene>
    <name evidence="2" type="ORF">RCOM_0504600</name>
</gene>
<accession>B9T891</accession>
<proteinExistence type="predicted"/>
<protein>
    <submittedName>
        <fullName evidence="2">Uncharacterized protein</fullName>
    </submittedName>
</protein>
<evidence type="ECO:0000313" key="3">
    <source>
        <dbReference type="Proteomes" id="UP000008311"/>
    </source>
</evidence>
<reference evidence="3" key="1">
    <citation type="journal article" date="2010" name="Nat. Biotechnol.">
        <title>Draft genome sequence of the oilseed species Ricinus communis.</title>
        <authorList>
            <person name="Chan A.P."/>
            <person name="Crabtree J."/>
            <person name="Zhao Q."/>
            <person name="Lorenzi H."/>
            <person name="Orvis J."/>
            <person name="Puiu D."/>
            <person name="Melake-Berhan A."/>
            <person name="Jones K.M."/>
            <person name="Redman J."/>
            <person name="Chen G."/>
            <person name="Cahoon E.B."/>
            <person name="Gedil M."/>
            <person name="Stanke M."/>
            <person name="Haas B.J."/>
            <person name="Wortman J.R."/>
            <person name="Fraser-Liggett C.M."/>
            <person name="Ravel J."/>
            <person name="Rabinowicz P.D."/>
        </authorList>
    </citation>
    <scope>NUCLEOTIDE SEQUENCE [LARGE SCALE GENOMIC DNA]</scope>
    <source>
        <strain evidence="3">cv. Hale</strain>
    </source>
</reference>
<dbReference type="Proteomes" id="UP000008311">
    <property type="component" value="Unassembled WGS sequence"/>
</dbReference>
<name>B9T891_RICCO</name>
<dbReference type="AlphaFoldDB" id="B9T891"/>
<dbReference type="EMBL" id="EQ974959">
    <property type="protein sequence ID" value="EEF27925.1"/>
    <property type="molecule type" value="Genomic_DNA"/>
</dbReference>
<feature type="compositionally biased region" description="Polar residues" evidence="1">
    <location>
        <begin position="11"/>
        <end position="20"/>
    </location>
</feature>
<keyword evidence="3" id="KW-1185">Reference proteome</keyword>
<evidence type="ECO:0000313" key="2">
    <source>
        <dbReference type="EMBL" id="EEF27925.1"/>
    </source>
</evidence>